<comment type="caution">
    <text evidence="7">The sequence shown here is derived from an EMBL/GenBank/DDBJ whole genome shotgun (WGS) entry which is preliminary data.</text>
</comment>
<protein>
    <recommendedName>
        <fullName evidence="6">GTP-binding nuclear protein</fullName>
    </recommendedName>
</protein>
<dbReference type="Gene3D" id="3.40.50.300">
    <property type="entry name" value="P-loop containing nucleotide triphosphate hydrolases"/>
    <property type="match status" value="1"/>
</dbReference>
<evidence type="ECO:0000256" key="2">
    <source>
        <dbReference type="ARBA" id="ARBA00022741"/>
    </source>
</evidence>
<dbReference type="SUPFAM" id="SSF52540">
    <property type="entry name" value="P-loop containing nucleoside triphosphate hydrolases"/>
    <property type="match status" value="1"/>
</dbReference>
<name>A0ABP1A1C6_9BRYO</name>
<evidence type="ECO:0000256" key="4">
    <source>
        <dbReference type="ARBA" id="ARBA00023134"/>
    </source>
</evidence>
<keyword evidence="6" id="KW-0539">Nucleus</keyword>
<organism evidence="7 8">
    <name type="scientific">Sphagnum jensenii</name>
    <dbReference type="NCBI Taxonomy" id="128206"/>
    <lineage>
        <taxon>Eukaryota</taxon>
        <taxon>Viridiplantae</taxon>
        <taxon>Streptophyta</taxon>
        <taxon>Embryophyta</taxon>
        <taxon>Bryophyta</taxon>
        <taxon>Sphagnophytina</taxon>
        <taxon>Sphagnopsida</taxon>
        <taxon>Sphagnales</taxon>
        <taxon>Sphagnaceae</taxon>
        <taxon>Sphagnum</taxon>
    </lineage>
</organism>
<comment type="subcellular location">
    <subcellularLocation>
        <location evidence="6">Nucleus</location>
    </subcellularLocation>
</comment>
<dbReference type="PANTHER" id="PTHR24071:SF0">
    <property type="entry name" value="GTP-BINDING NUCLEAR PROTEIN RAN"/>
    <property type="match status" value="1"/>
</dbReference>
<keyword evidence="3 6" id="KW-0653">Protein transport</keyword>
<dbReference type="EMBL" id="CAXHBF010000331">
    <property type="protein sequence ID" value="CAK9855891.1"/>
    <property type="molecule type" value="Genomic_DNA"/>
</dbReference>
<gene>
    <name evidence="7" type="ORF">CSSPJE1EN2_LOCUS25823</name>
</gene>
<evidence type="ECO:0000313" key="8">
    <source>
        <dbReference type="Proteomes" id="UP001497522"/>
    </source>
</evidence>
<dbReference type="InterPro" id="IPR001806">
    <property type="entry name" value="Small_GTPase"/>
</dbReference>
<evidence type="ECO:0000313" key="7">
    <source>
        <dbReference type="EMBL" id="CAK9855891.1"/>
    </source>
</evidence>
<dbReference type="SMART" id="SM00175">
    <property type="entry name" value="RAB"/>
    <property type="match status" value="1"/>
</dbReference>
<keyword evidence="1 6" id="KW-0813">Transport</keyword>
<evidence type="ECO:0000256" key="6">
    <source>
        <dbReference type="RuleBase" id="RU363057"/>
    </source>
</evidence>
<evidence type="ECO:0000256" key="5">
    <source>
        <dbReference type="ARBA" id="ARBA00024659"/>
    </source>
</evidence>
<keyword evidence="8" id="KW-1185">Reference proteome</keyword>
<dbReference type="PANTHER" id="PTHR24071">
    <property type="entry name" value="RAN GTPASE"/>
    <property type="match status" value="1"/>
</dbReference>
<accession>A0ABP1A1C6</accession>
<dbReference type="Proteomes" id="UP001497522">
    <property type="component" value="Unassembled WGS sequence"/>
</dbReference>
<dbReference type="SMART" id="SM00176">
    <property type="entry name" value="RAN"/>
    <property type="match status" value="1"/>
</dbReference>
<feature type="non-terminal residue" evidence="7">
    <location>
        <position position="1"/>
    </location>
</feature>
<dbReference type="Pfam" id="PF00071">
    <property type="entry name" value="Ras"/>
    <property type="match status" value="1"/>
</dbReference>
<evidence type="ECO:0000256" key="1">
    <source>
        <dbReference type="ARBA" id="ARBA00022448"/>
    </source>
</evidence>
<comment type="function">
    <text evidence="5 6">GTP-binding protein involved in nucleocytoplasmic transport. Required for the import of protein into the nucleus and also for RNA export. Involved in chromatin condensation and control of cell cycle.</text>
</comment>
<dbReference type="InterPro" id="IPR002041">
    <property type="entry name" value="Ran_GTPase"/>
</dbReference>
<proteinExistence type="inferred from homology"/>
<evidence type="ECO:0000256" key="3">
    <source>
        <dbReference type="ARBA" id="ARBA00022927"/>
    </source>
</evidence>
<reference evidence="7" key="1">
    <citation type="submission" date="2024-03" db="EMBL/GenBank/DDBJ databases">
        <authorList>
            <consortium name="ELIXIR-Norway"/>
            <consortium name="Elixir Norway"/>
        </authorList>
    </citation>
    <scope>NUCLEOTIDE SEQUENCE</scope>
</reference>
<sequence length="226" mass="25485">EHLVEITAPDVRNVRTMAIPTKSLRSPPFKLVIVSHPATTGGFLKSHLSACSSADFSKNLCHGTPGVEVHTLCFFTNSGRIQFDCWTTNSGQENPRGLRDRYSIAARCAMIIVDLNAKLTYKNLPTWHRDLLEVCGRIPVVLCGINNMDMKNREVKAEQVTFQRERGLPYYEISAESNYNFEKPFLYLARKLVGDANLHFEKSPALPEVQVDIATTGEHHEKQKLE</sequence>
<comment type="similarity">
    <text evidence="6">Belongs to the small GTPase superfamily. Ran family.</text>
</comment>
<keyword evidence="2 6" id="KW-0547">Nucleotide-binding</keyword>
<dbReference type="InterPro" id="IPR027417">
    <property type="entry name" value="P-loop_NTPase"/>
</dbReference>
<dbReference type="PROSITE" id="PS51418">
    <property type="entry name" value="RAN"/>
    <property type="match status" value="1"/>
</dbReference>
<keyword evidence="4 6" id="KW-0342">GTP-binding</keyword>
<dbReference type="PRINTS" id="PR00627">
    <property type="entry name" value="GTPRANTC4"/>
</dbReference>